<comment type="caution">
    <text evidence="1">The sequence shown here is derived from an EMBL/GenBank/DDBJ whole genome shotgun (WGS) entry which is preliminary data.</text>
</comment>
<protein>
    <submittedName>
        <fullName evidence="1">Uncharacterized protein</fullName>
    </submittedName>
</protein>
<organism evidence="1 2">
    <name type="scientific">Rotaria magnacalcarata</name>
    <dbReference type="NCBI Taxonomy" id="392030"/>
    <lineage>
        <taxon>Eukaryota</taxon>
        <taxon>Metazoa</taxon>
        <taxon>Spiralia</taxon>
        <taxon>Gnathifera</taxon>
        <taxon>Rotifera</taxon>
        <taxon>Eurotatoria</taxon>
        <taxon>Bdelloidea</taxon>
        <taxon>Philodinida</taxon>
        <taxon>Philodinidae</taxon>
        <taxon>Rotaria</taxon>
    </lineage>
</organism>
<reference evidence="1" key="1">
    <citation type="submission" date="2021-02" db="EMBL/GenBank/DDBJ databases">
        <authorList>
            <person name="Nowell W R."/>
        </authorList>
    </citation>
    <scope>NUCLEOTIDE SEQUENCE</scope>
</reference>
<accession>A0A820XGG4</accession>
<dbReference type="EMBL" id="CAJOBG010058130">
    <property type="protein sequence ID" value="CAF4532373.1"/>
    <property type="molecule type" value="Genomic_DNA"/>
</dbReference>
<evidence type="ECO:0000313" key="2">
    <source>
        <dbReference type="Proteomes" id="UP000663866"/>
    </source>
</evidence>
<evidence type="ECO:0000313" key="1">
    <source>
        <dbReference type="EMBL" id="CAF4532373.1"/>
    </source>
</evidence>
<gene>
    <name evidence="1" type="ORF">OVN521_LOCUS42383</name>
</gene>
<keyword evidence="2" id="KW-1185">Reference proteome</keyword>
<dbReference type="Proteomes" id="UP000663866">
    <property type="component" value="Unassembled WGS sequence"/>
</dbReference>
<dbReference type="AlphaFoldDB" id="A0A820XGG4"/>
<sequence>MFSLVAHIPANANWAPNGVTVAG</sequence>
<proteinExistence type="predicted"/>
<feature type="non-terminal residue" evidence="1">
    <location>
        <position position="23"/>
    </location>
</feature>
<name>A0A820XGG4_9BILA</name>